<organism evidence="1">
    <name type="scientific">bioreactor metagenome</name>
    <dbReference type="NCBI Taxonomy" id="1076179"/>
    <lineage>
        <taxon>unclassified sequences</taxon>
        <taxon>metagenomes</taxon>
        <taxon>ecological metagenomes</taxon>
    </lineage>
</organism>
<dbReference type="AlphaFoldDB" id="A0A645CQ01"/>
<evidence type="ECO:0000313" key="1">
    <source>
        <dbReference type="EMBL" id="MPM79003.1"/>
    </source>
</evidence>
<name>A0A645CQ01_9ZZZZ</name>
<proteinExistence type="predicted"/>
<comment type="caution">
    <text evidence="1">The sequence shown here is derived from an EMBL/GenBank/DDBJ whole genome shotgun (WGS) entry which is preliminary data.</text>
</comment>
<dbReference type="EMBL" id="VSSQ01029042">
    <property type="protein sequence ID" value="MPM79003.1"/>
    <property type="molecule type" value="Genomic_DNA"/>
</dbReference>
<reference evidence="1" key="1">
    <citation type="submission" date="2019-08" db="EMBL/GenBank/DDBJ databases">
        <authorList>
            <person name="Kucharzyk K."/>
            <person name="Murdoch R.W."/>
            <person name="Higgins S."/>
            <person name="Loffler F."/>
        </authorList>
    </citation>
    <scope>NUCLEOTIDE SEQUENCE</scope>
</reference>
<protein>
    <submittedName>
        <fullName evidence="1">Uncharacterized protein</fullName>
    </submittedName>
</protein>
<sequence>MNISERMTIPEAILDYHRDSLFASWQALEQQLEQVTDPEIYARLDRVNQILFSAWVQFRRA</sequence>
<accession>A0A645CQ01</accession>
<gene>
    <name evidence="1" type="ORF">SDC9_126019</name>
</gene>